<keyword evidence="1" id="KW-0175">Coiled coil</keyword>
<name>A0A2T8KX77_9POAL</name>
<proteinExistence type="predicted"/>
<accession>A0A2T8KX77</accession>
<reference evidence="2" key="1">
    <citation type="submission" date="2018-04" db="EMBL/GenBank/DDBJ databases">
        <title>WGS assembly of Panicum hallii.</title>
        <authorList>
            <person name="Lovell J."/>
            <person name="Jenkins J."/>
            <person name="Lowry D."/>
            <person name="Mamidi S."/>
            <person name="Sreedasyam A."/>
            <person name="Weng X."/>
            <person name="Barry K."/>
            <person name="Bonette J."/>
            <person name="Campitelli B."/>
            <person name="Daum C."/>
            <person name="Gordon S."/>
            <person name="Gould B."/>
            <person name="Lipzen A."/>
            <person name="Macqueen A."/>
            <person name="Palacio-Mejia J."/>
            <person name="Plott C."/>
            <person name="Shakirov E."/>
            <person name="Shu S."/>
            <person name="Yoshinaga Y."/>
            <person name="Zane M."/>
            <person name="Rokhsar D."/>
            <person name="Grimwood J."/>
            <person name="Schmutz J."/>
            <person name="Juenger T."/>
        </authorList>
    </citation>
    <scope>NUCLEOTIDE SEQUENCE [LARGE SCALE GENOMIC DNA]</scope>
    <source>
        <strain evidence="2">FIL2</strain>
    </source>
</reference>
<feature type="coiled-coil region" evidence="1">
    <location>
        <begin position="141"/>
        <end position="168"/>
    </location>
</feature>
<dbReference type="Proteomes" id="UP000243499">
    <property type="component" value="Chromosome 1"/>
</dbReference>
<dbReference type="Gramene" id="PVH66771">
    <property type="protein sequence ID" value="PVH66771"/>
    <property type="gene ID" value="PAHAL_1G343100"/>
</dbReference>
<dbReference type="EMBL" id="CM008046">
    <property type="protein sequence ID" value="PVH66771.1"/>
    <property type="molecule type" value="Genomic_DNA"/>
</dbReference>
<evidence type="ECO:0000313" key="2">
    <source>
        <dbReference type="EMBL" id="PVH66771.1"/>
    </source>
</evidence>
<organism evidence="2">
    <name type="scientific">Panicum hallii</name>
    <dbReference type="NCBI Taxonomy" id="206008"/>
    <lineage>
        <taxon>Eukaryota</taxon>
        <taxon>Viridiplantae</taxon>
        <taxon>Streptophyta</taxon>
        <taxon>Embryophyta</taxon>
        <taxon>Tracheophyta</taxon>
        <taxon>Spermatophyta</taxon>
        <taxon>Magnoliopsida</taxon>
        <taxon>Liliopsida</taxon>
        <taxon>Poales</taxon>
        <taxon>Poaceae</taxon>
        <taxon>PACMAD clade</taxon>
        <taxon>Panicoideae</taxon>
        <taxon>Panicodae</taxon>
        <taxon>Paniceae</taxon>
        <taxon>Panicinae</taxon>
        <taxon>Panicum</taxon>
        <taxon>Panicum sect. Panicum</taxon>
    </lineage>
</organism>
<protein>
    <submittedName>
        <fullName evidence="2">Uncharacterized protein</fullName>
    </submittedName>
</protein>
<evidence type="ECO:0000256" key="1">
    <source>
        <dbReference type="SAM" id="Coils"/>
    </source>
</evidence>
<dbReference type="AlphaFoldDB" id="A0A2T8KX77"/>
<gene>
    <name evidence="2" type="ORF">PAHAL_1G343100</name>
</gene>
<sequence length="174" mass="20293">MDCLLFNASTTVTIGNGKKARFWHHAWLDGEAPRNPELILRTRSPGNGHRIESILRGQHIVLSLSDPFGASTRTENKCKAVWNQVLSWERWALPQQTQPANFDCISDWWEATAKTVHKIQRRDFNGLAIYIMWNLWKEQNRRIFENKLESAQQVAERIKKDLVQFKRAFSNTAF</sequence>